<dbReference type="Proteomes" id="UP001642409">
    <property type="component" value="Unassembled WGS sequence"/>
</dbReference>
<reference evidence="3 4" key="2">
    <citation type="submission" date="2024-07" db="EMBL/GenBank/DDBJ databases">
        <authorList>
            <person name="Akdeniz Z."/>
        </authorList>
    </citation>
    <scope>NUCLEOTIDE SEQUENCE [LARGE SCALE GENOMIC DNA]</scope>
</reference>
<keyword evidence="1" id="KW-1133">Transmembrane helix</keyword>
<keyword evidence="4" id="KW-1185">Reference proteome</keyword>
<reference evidence="2" key="1">
    <citation type="submission" date="2023-06" db="EMBL/GenBank/DDBJ databases">
        <authorList>
            <person name="Kurt Z."/>
        </authorList>
    </citation>
    <scope>NUCLEOTIDE SEQUENCE</scope>
</reference>
<organism evidence="2">
    <name type="scientific">Hexamita inflata</name>
    <dbReference type="NCBI Taxonomy" id="28002"/>
    <lineage>
        <taxon>Eukaryota</taxon>
        <taxon>Metamonada</taxon>
        <taxon>Diplomonadida</taxon>
        <taxon>Hexamitidae</taxon>
        <taxon>Hexamitinae</taxon>
        <taxon>Hexamita</taxon>
    </lineage>
</organism>
<evidence type="ECO:0000313" key="4">
    <source>
        <dbReference type="Proteomes" id="UP001642409"/>
    </source>
</evidence>
<proteinExistence type="predicted"/>
<keyword evidence="1" id="KW-0812">Transmembrane</keyword>
<evidence type="ECO:0000256" key="1">
    <source>
        <dbReference type="SAM" id="Phobius"/>
    </source>
</evidence>
<dbReference type="EMBL" id="CAXDID020000124">
    <property type="protein sequence ID" value="CAL6033018.1"/>
    <property type="molecule type" value="Genomic_DNA"/>
</dbReference>
<gene>
    <name evidence="3" type="ORF">HINF_LOCUS34767</name>
    <name evidence="2" type="ORF">HINF_LOCUS38104</name>
</gene>
<name>A0AA86Q1K9_9EUKA</name>
<protein>
    <submittedName>
        <fullName evidence="3">Hypothetical_protein</fullName>
    </submittedName>
</protein>
<evidence type="ECO:0000313" key="2">
    <source>
        <dbReference type="EMBL" id="CAI9950459.1"/>
    </source>
</evidence>
<feature type="transmembrane region" description="Helical" evidence="1">
    <location>
        <begin position="100"/>
        <end position="125"/>
    </location>
</feature>
<sequence length="145" mass="16376">MIKQQFIINFSNSCENYRNSLEIIVEGSQGTFHKFVNLDYNRNGSCTLDCEDANHNSNYIDQLKALRKNVEVDLTFRGTTDQEKYYNVFVEVDTNNDSDMLGLIIGCSILGAAIIISIVIGFVVIKKKHKTVGYTMIGETTSEFI</sequence>
<dbReference type="EMBL" id="CATOUU010000812">
    <property type="protein sequence ID" value="CAI9950459.1"/>
    <property type="molecule type" value="Genomic_DNA"/>
</dbReference>
<evidence type="ECO:0000313" key="3">
    <source>
        <dbReference type="EMBL" id="CAL6033018.1"/>
    </source>
</evidence>
<accession>A0AA86Q1K9</accession>
<comment type="caution">
    <text evidence="2">The sequence shown here is derived from an EMBL/GenBank/DDBJ whole genome shotgun (WGS) entry which is preliminary data.</text>
</comment>
<keyword evidence="1" id="KW-0472">Membrane</keyword>
<dbReference type="AlphaFoldDB" id="A0AA86Q1K9"/>